<dbReference type="GO" id="GO:0008236">
    <property type="term" value="F:serine-type peptidase activity"/>
    <property type="evidence" value="ECO:0007669"/>
    <property type="project" value="UniProtKB-KW"/>
</dbReference>
<dbReference type="InterPro" id="IPR002142">
    <property type="entry name" value="Peptidase_S49"/>
</dbReference>
<protein>
    <submittedName>
        <fullName evidence="6">Protease-4</fullName>
        <ecNumber evidence="6">3.4.21.-</ecNumber>
    </submittedName>
</protein>
<evidence type="ECO:0000256" key="4">
    <source>
        <dbReference type="ARBA" id="ARBA00022825"/>
    </source>
</evidence>
<dbReference type="Gene3D" id="6.20.330.10">
    <property type="match status" value="1"/>
</dbReference>
<evidence type="ECO:0000256" key="2">
    <source>
        <dbReference type="ARBA" id="ARBA00022670"/>
    </source>
</evidence>
<dbReference type="PANTHER" id="PTHR42987:SF6">
    <property type="entry name" value="PROTEINASE IV"/>
    <property type="match status" value="1"/>
</dbReference>
<dbReference type="Pfam" id="PF01343">
    <property type="entry name" value="Peptidase_S49"/>
    <property type="match status" value="1"/>
</dbReference>
<dbReference type="InterPro" id="IPR047272">
    <property type="entry name" value="S49_SppA_C"/>
</dbReference>
<dbReference type="PANTHER" id="PTHR42987">
    <property type="entry name" value="PEPTIDASE S49"/>
    <property type="match status" value="1"/>
</dbReference>
<dbReference type="AlphaFoldDB" id="A0A7W6H3J7"/>
<keyword evidence="4" id="KW-0720">Serine protease</keyword>
<dbReference type="EMBL" id="JACIEK010000002">
    <property type="protein sequence ID" value="MBB3997775.1"/>
    <property type="molecule type" value="Genomic_DNA"/>
</dbReference>
<evidence type="ECO:0000313" key="7">
    <source>
        <dbReference type="Proteomes" id="UP000542776"/>
    </source>
</evidence>
<dbReference type="InterPro" id="IPR004635">
    <property type="entry name" value="Pept_S49_SppA"/>
</dbReference>
<sequence>MDAQGIIDRRRLRRKLGFWRLAAVLALGLAALAAAAASGWRPGAGGVGDRIARVEISGLITEDEDMLDLLEDLKDDRSVRAVIVKVDSPGGTTVGGETLFHAVRALAEVKPVAAEVGTLAASAGYMVAMASDRIVAHHSSIVGSIGVIFQYVDASVLLGRIGVDVNAVKSAPLKAEPSPFAPAAPGAREMIGRLVDNSFAWFVRLVGERRAMSEAEVRTLADGSVFTGEQGLANRLVDALGGEAELRRWFEEERGVPRGLEIVEREPKSDDGRFGFLTGARAALYEMAGLDPKAGDLGQALSRAAGHLDGMVSLWQPPAR</sequence>
<keyword evidence="2 6" id="KW-0645">Protease</keyword>
<keyword evidence="7" id="KW-1185">Reference proteome</keyword>
<dbReference type="Gene3D" id="3.90.226.10">
    <property type="entry name" value="2-enoyl-CoA Hydratase, Chain A, domain 1"/>
    <property type="match status" value="1"/>
</dbReference>
<dbReference type="NCBIfam" id="TIGR00706">
    <property type="entry name" value="SppA_dom"/>
    <property type="match status" value="1"/>
</dbReference>
<evidence type="ECO:0000313" key="6">
    <source>
        <dbReference type="EMBL" id="MBB3997775.1"/>
    </source>
</evidence>
<dbReference type="GO" id="GO:0006508">
    <property type="term" value="P:proteolysis"/>
    <property type="evidence" value="ECO:0007669"/>
    <property type="project" value="UniProtKB-KW"/>
</dbReference>
<keyword evidence="3 6" id="KW-0378">Hydrolase</keyword>
<dbReference type="InterPro" id="IPR029045">
    <property type="entry name" value="ClpP/crotonase-like_dom_sf"/>
</dbReference>
<evidence type="ECO:0000259" key="5">
    <source>
        <dbReference type="Pfam" id="PF01343"/>
    </source>
</evidence>
<reference evidence="6 7" key="1">
    <citation type="submission" date="2020-08" db="EMBL/GenBank/DDBJ databases">
        <title>Genomic Encyclopedia of Type Strains, Phase IV (KMG-IV): sequencing the most valuable type-strain genomes for metagenomic binning, comparative biology and taxonomic classification.</title>
        <authorList>
            <person name="Goeker M."/>
        </authorList>
    </citation>
    <scope>NUCLEOTIDE SEQUENCE [LARGE SCALE GENOMIC DNA]</scope>
    <source>
        <strain evidence="6 7">DSM 102238</strain>
    </source>
</reference>
<feature type="domain" description="Peptidase S49" evidence="5">
    <location>
        <begin position="106"/>
        <end position="256"/>
    </location>
</feature>
<proteinExistence type="inferred from homology"/>
<gene>
    <name evidence="6" type="ORF">GGR04_001611</name>
</gene>
<dbReference type="RefSeq" id="WP_183199306.1">
    <property type="nucleotide sequence ID" value="NZ_JACIEK010000002.1"/>
</dbReference>
<dbReference type="Proteomes" id="UP000542776">
    <property type="component" value="Unassembled WGS sequence"/>
</dbReference>
<comment type="similarity">
    <text evidence="1">Belongs to the peptidase S49 family.</text>
</comment>
<dbReference type="CDD" id="cd07023">
    <property type="entry name" value="S49_Sppa_N_C"/>
    <property type="match status" value="1"/>
</dbReference>
<evidence type="ECO:0000256" key="3">
    <source>
        <dbReference type="ARBA" id="ARBA00022801"/>
    </source>
</evidence>
<organism evidence="6 7">
    <name type="scientific">Aureimonas pseudogalii</name>
    <dbReference type="NCBI Taxonomy" id="1744844"/>
    <lineage>
        <taxon>Bacteria</taxon>
        <taxon>Pseudomonadati</taxon>
        <taxon>Pseudomonadota</taxon>
        <taxon>Alphaproteobacteria</taxon>
        <taxon>Hyphomicrobiales</taxon>
        <taxon>Aurantimonadaceae</taxon>
        <taxon>Aureimonas</taxon>
    </lineage>
</organism>
<name>A0A7W6H3J7_9HYPH</name>
<comment type="caution">
    <text evidence="6">The sequence shown here is derived from an EMBL/GenBank/DDBJ whole genome shotgun (WGS) entry which is preliminary data.</text>
</comment>
<evidence type="ECO:0000256" key="1">
    <source>
        <dbReference type="ARBA" id="ARBA00008683"/>
    </source>
</evidence>
<dbReference type="SUPFAM" id="SSF52096">
    <property type="entry name" value="ClpP/crotonase"/>
    <property type="match status" value="1"/>
</dbReference>
<dbReference type="EC" id="3.4.21.-" evidence="6"/>
<accession>A0A7W6H3J7</accession>